<evidence type="ECO:0000259" key="1">
    <source>
        <dbReference type="Pfam" id="PF05050"/>
    </source>
</evidence>
<dbReference type="Proteomes" id="UP000004931">
    <property type="component" value="Unassembled WGS sequence"/>
</dbReference>
<organism evidence="2 3">
    <name type="scientific">marine gamma proteobacterium HTCC2143</name>
    <dbReference type="NCBI Taxonomy" id="247633"/>
    <lineage>
        <taxon>Bacteria</taxon>
        <taxon>Pseudomonadati</taxon>
        <taxon>Pseudomonadota</taxon>
        <taxon>Gammaproteobacteria</taxon>
        <taxon>Cellvibrionales</taxon>
        <taxon>Spongiibacteraceae</taxon>
        <taxon>BD1-7 clade</taxon>
    </lineage>
</organism>
<dbReference type="AlphaFoldDB" id="A0Y8D5"/>
<dbReference type="OrthoDB" id="4104638at2"/>
<protein>
    <recommendedName>
        <fullName evidence="1">Methyltransferase FkbM domain-containing protein</fullName>
    </recommendedName>
</protein>
<dbReference type="EMBL" id="AAVT01000001">
    <property type="protein sequence ID" value="EAW32389.1"/>
    <property type="molecule type" value="Genomic_DNA"/>
</dbReference>
<dbReference type="InterPro" id="IPR006342">
    <property type="entry name" value="FkbM_mtfrase"/>
</dbReference>
<evidence type="ECO:0000313" key="3">
    <source>
        <dbReference type="Proteomes" id="UP000004931"/>
    </source>
</evidence>
<proteinExistence type="predicted"/>
<dbReference type="PANTHER" id="PTHR36973">
    <property type="entry name" value="SLL1456 PROTEIN-RELATED"/>
    <property type="match status" value="1"/>
</dbReference>
<comment type="caution">
    <text evidence="2">The sequence shown here is derived from an EMBL/GenBank/DDBJ whole genome shotgun (WGS) entry which is preliminary data.</text>
</comment>
<dbReference type="STRING" id="247633.GP2143_14076"/>
<dbReference type="PANTHER" id="PTHR36973:SF4">
    <property type="entry name" value="NODULATION PROTEIN"/>
    <property type="match status" value="1"/>
</dbReference>
<accession>A0Y8D5</accession>
<dbReference type="Pfam" id="PF05050">
    <property type="entry name" value="Methyltransf_21"/>
    <property type="match status" value="1"/>
</dbReference>
<dbReference type="NCBIfam" id="TIGR01444">
    <property type="entry name" value="fkbM_fam"/>
    <property type="match status" value="1"/>
</dbReference>
<dbReference type="GO" id="GO:0008171">
    <property type="term" value="F:O-methyltransferase activity"/>
    <property type="evidence" value="ECO:0007669"/>
    <property type="project" value="TreeGrafter"/>
</dbReference>
<reference evidence="2 3" key="1">
    <citation type="journal article" date="2010" name="J. Bacteriol.">
        <title>Genome sequence of the oligotrophic marine Gammaproteobacterium HTCC2143, isolated from the Oregon Coast.</title>
        <authorList>
            <person name="Oh H.M."/>
            <person name="Kang I."/>
            <person name="Ferriera S."/>
            <person name="Giovannoni S.J."/>
            <person name="Cho J.C."/>
        </authorList>
    </citation>
    <scope>NUCLEOTIDE SEQUENCE [LARGE SCALE GENOMIC DNA]</scope>
    <source>
        <strain evidence="2 3">HTCC2143</strain>
    </source>
</reference>
<sequence>MKLHKKIAKTFGYELIKRKKHPSSNTHLINLINEYKIDLVIDAGANVGQFGKMLRAAGYKEEIHSFEPISTTFIKLMEAIQPDPNWQAYPCALGEALGEIEVNIMEGSDLSSILPPNEFGKENYKHIKVLDTETVTVRTVENFLTEDIKDCAQRRIFLKMDTQGYDLNVFKGAGEKLDFIIGIESEISFMPIYEGMPHYLESLKVYEDAGFVITGLYPISRKNDMAVIEMDCMMLNKRHLL</sequence>
<dbReference type="InterPro" id="IPR053188">
    <property type="entry name" value="FkbM_Methyltransferase"/>
</dbReference>
<dbReference type="InterPro" id="IPR029063">
    <property type="entry name" value="SAM-dependent_MTases_sf"/>
</dbReference>
<dbReference type="Gene3D" id="3.40.50.150">
    <property type="entry name" value="Vaccinia Virus protein VP39"/>
    <property type="match status" value="1"/>
</dbReference>
<evidence type="ECO:0000313" key="2">
    <source>
        <dbReference type="EMBL" id="EAW32389.1"/>
    </source>
</evidence>
<keyword evidence="3" id="KW-1185">Reference proteome</keyword>
<dbReference type="eggNOG" id="ENOG50319QS">
    <property type="taxonomic scope" value="Bacteria"/>
</dbReference>
<name>A0Y8D5_9GAMM</name>
<dbReference type="SUPFAM" id="SSF53335">
    <property type="entry name" value="S-adenosyl-L-methionine-dependent methyltransferases"/>
    <property type="match status" value="1"/>
</dbReference>
<feature type="domain" description="Methyltransferase FkbM" evidence="1">
    <location>
        <begin position="42"/>
        <end position="212"/>
    </location>
</feature>
<gene>
    <name evidence="2" type="ORF">GP2143_14076</name>
</gene>